<name>A0AAV8QGV6_ENSVE</name>
<reference evidence="2 3" key="1">
    <citation type="submission" date="2022-12" db="EMBL/GenBank/DDBJ databases">
        <title>Chromosome-scale assembly of the Ensete ventricosum genome.</title>
        <authorList>
            <person name="Dussert Y."/>
            <person name="Stocks J."/>
            <person name="Wendawek A."/>
            <person name="Woldeyes F."/>
            <person name="Nichols R.A."/>
            <person name="Borrell J.S."/>
        </authorList>
    </citation>
    <scope>NUCLEOTIDE SEQUENCE [LARGE SCALE GENOMIC DNA]</scope>
    <source>
        <strain evidence="3">cv. Maze</strain>
        <tissue evidence="2">Seeds</tissue>
    </source>
</reference>
<gene>
    <name evidence="2" type="ORF">OPV22_020622</name>
</gene>
<feature type="region of interest" description="Disordered" evidence="1">
    <location>
        <begin position="97"/>
        <end position="125"/>
    </location>
</feature>
<protein>
    <submittedName>
        <fullName evidence="2">Uncharacterized protein</fullName>
    </submittedName>
</protein>
<dbReference type="PANTHER" id="PTHR33699">
    <property type="entry name" value="EXPRESSED PROTEIN"/>
    <property type="match status" value="1"/>
</dbReference>
<dbReference type="PANTHER" id="PTHR33699:SF3">
    <property type="entry name" value="OS06G0347300 PROTEIN"/>
    <property type="match status" value="1"/>
</dbReference>
<dbReference type="EMBL" id="JAQQAF010000006">
    <property type="protein sequence ID" value="KAJ8476895.1"/>
    <property type="molecule type" value="Genomic_DNA"/>
</dbReference>
<evidence type="ECO:0000313" key="3">
    <source>
        <dbReference type="Proteomes" id="UP001222027"/>
    </source>
</evidence>
<organism evidence="2 3">
    <name type="scientific">Ensete ventricosum</name>
    <name type="common">Abyssinian banana</name>
    <name type="synonym">Musa ensete</name>
    <dbReference type="NCBI Taxonomy" id="4639"/>
    <lineage>
        <taxon>Eukaryota</taxon>
        <taxon>Viridiplantae</taxon>
        <taxon>Streptophyta</taxon>
        <taxon>Embryophyta</taxon>
        <taxon>Tracheophyta</taxon>
        <taxon>Spermatophyta</taxon>
        <taxon>Magnoliopsida</taxon>
        <taxon>Liliopsida</taxon>
        <taxon>Zingiberales</taxon>
        <taxon>Musaceae</taxon>
        <taxon>Ensete</taxon>
    </lineage>
</organism>
<comment type="caution">
    <text evidence="2">The sequence shown here is derived from an EMBL/GenBank/DDBJ whole genome shotgun (WGS) entry which is preliminary data.</text>
</comment>
<dbReference type="Proteomes" id="UP001222027">
    <property type="component" value="Unassembled WGS sequence"/>
</dbReference>
<keyword evidence="3" id="KW-1185">Reference proteome</keyword>
<accession>A0AAV8QGV6</accession>
<feature type="compositionally biased region" description="Basic and acidic residues" evidence="1">
    <location>
        <begin position="101"/>
        <end position="117"/>
    </location>
</feature>
<sequence>MHCYSRWFFIYAPNPSTFPSPPHSGFGAWLMFVLSSGLQGTMKRHPLPPFGYWDYCDELLSAHYFESAVQAGVIRGHYFGEDGDLFYHGKVIKKAGNAGGEKQHGKEQPRKQVKVSDTKLQTTPRRPRALKAVDEDLYKIPPELLYQKPKRKRSLRKLWSGCMGINSVA</sequence>
<evidence type="ECO:0000313" key="2">
    <source>
        <dbReference type="EMBL" id="KAJ8476895.1"/>
    </source>
</evidence>
<proteinExistence type="predicted"/>
<dbReference type="AlphaFoldDB" id="A0AAV8QGV6"/>
<evidence type="ECO:0000256" key="1">
    <source>
        <dbReference type="SAM" id="MobiDB-lite"/>
    </source>
</evidence>